<feature type="region of interest" description="Disordered" evidence="1">
    <location>
        <begin position="1"/>
        <end position="25"/>
    </location>
</feature>
<organism evidence="2 3">
    <name type="scientific">Neptuniibacter pectenicola</name>
    <dbReference type="NCBI Taxonomy" id="1806669"/>
    <lineage>
        <taxon>Bacteria</taxon>
        <taxon>Pseudomonadati</taxon>
        <taxon>Pseudomonadota</taxon>
        <taxon>Gammaproteobacteria</taxon>
        <taxon>Oceanospirillales</taxon>
        <taxon>Oceanospirillaceae</taxon>
        <taxon>Neptuniibacter</taxon>
    </lineage>
</organism>
<dbReference type="Proteomes" id="UP001449225">
    <property type="component" value="Unassembled WGS sequence"/>
</dbReference>
<protein>
    <submittedName>
        <fullName evidence="2">Uncharacterized protein</fullName>
    </submittedName>
</protein>
<evidence type="ECO:0000313" key="3">
    <source>
        <dbReference type="Proteomes" id="UP001449225"/>
    </source>
</evidence>
<proteinExistence type="predicted"/>
<evidence type="ECO:0000313" key="2">
    <source>
        <dbReference type="EMBL" id="MEM5537397.1"/>
    </source>
</evidence>
<sequence length="151" mass="15581">MNVTGTQPMGPPPMMGKPPSAEELTNSMLSAIEEGSLSAEELVENLESRFGVDASSILADDGTVDETALTDLLSNVGPANQSAGAMPPPPPPPQGGTVSSEELQAKLTEDFGEDAVSAVFNDDGTVNFDELMTLLSSQDRTETGLVINASA</sequence>
<reference evidence="2 3" key="1">
    <citation type="submission" date="2024-03" db="EMBL/GenBank/DDBJ databases">
        <title>Community enrichment and isolation of bacterial strains for fucoidan degradation.</title>
        <authorList>
            <person name="Sichert A."/>
        </authorList>
    </citation>
    <scope>NUCLEOTIDE SEQUENCE [LARGE SCALE GENOMIC DNA]</scope>
    <source>
        <strain evidence="2 3">AS76</strain>
    </source>
</reference>
<dbReference type="RefSeq" id="WP_342854786.1">
    <property type="nucleotide sequence ID" value="NZ_JBBMRA010000014.1"/>
</dbReference>
<accession>A0ABU9TUN5</accession>
<name>A0ABU9TUN5_9GAMM</name>
<feature type="region of interest" description="Disordered" evidence="1">
    <location>
        <begin position="75"/>
        <end position="100"/>
    </location>
</feature>
<keyword evidence="3" id="KW-1185">Reference proteome</keyword>
<gene>
    <name evidence="2" type="ORF">WNY58_13460</name>
</gene>
<dbReference type="EMBL" id="JBBMRA010000014">
    <property type="protein sequence ID" value="MEM5537397.1"/>
    <property type="molecule type" value="Genomic_DNA"/>
</dbReference>
<evidence type="ECO:0000256" key="1">
    <source>
        <dbReference type="SAM" id="MobiDB-lite"/>
    </source>
</evidence>
<comment type="caution">
    <text evidence="2">The sequence shown here is derived from an EMBL/GenBank/DDBJ whole genome shotgun (WGS) entry which is preliminary data.</text>
</comment>